<evidence type="ECO:0000256" key="1">
    <source>
        <dbReference type="SAM" id="MobiDB-lite"/>
    </source>
</evidence>
<feature type="region of interest" description="Disordered" evidence="1">
    <location>
        <begin position="278"/>
        <end position="298"/>
    </location>
</feature>
<gene>
    <name evidence="2" type="ORF">PBRASI_LOCUS10245</name>
</gene>
<dbReference type="Proteomes" id="UP000789739">
    <property type="component" value="Unassembled WGS sequence"/>
</dbReference>
<comment type="caution">
    <text evidence="2">The sequence shown here is derived from an EMBL/GenBank/DDBJ whole genome shotgun (WGS) entry which is preliminary data.</text>
</comment>
<name>A0A9N9DW39_9GLOM</name>
<dbReference type="AlphaFoldDB" id="A0A9N9DW39"/>
<dbReference type="OrthoDB" id="2389889at2759"/>
<evidence type="ECO:0000313" key="3">
    <source>
        <dbReference type="Proteomes" id="UP000789739"/>
    </source>
</evidence>
<keyword evidence="3" id="KW-1185">Reference proteome</keyword>
<organism evidence="2 3">
    <name type="scientific">Paraglomus brasilianum</name>
    <dbReference type="NCBI Taxonomy" id="144538"/>
    <lineage>
        <taxon>Eukaryota</taxon>
        <taxon>Fungi</taxon>
        <taxon>Fungi incertae sedis</taxon>
        <taxon>Mucoromycota</taxon>
        <taxon>Glomeromycotina</taxon>
        <taxon>Glomeromycetes</taxon>
        <taxon>Paraglomerales</taxon>
        <taxon>Paraglomeraceae</taxon>
        <taxon>Paraglomus</taxon>
    </lineage>
</organism>
<protein>
    <submittedName>
        <fullName evidence="2">7599_t:CDS:1</fullName>
    </submittedName>
</protein>
<sequence>MSTDLQTKIYNFLINAEEDHITAGSVIYQAIEDDPWIEKTELKGVIEQAVSFANNRNIRGSSRHTTLLEILPEFEISYKTVCSLRIIGAVKTNEEKPLSSGQIGKNIKALKGKLKKNLSQLYQYLFSSIKNISISALSWKDPLASQVISDDSYLVQNLPTQLRDIFMKPVRQMVPSSLPPIIQEKCNQFVENFIARGTDSLPRKLTHDGAWKESNEELAEVASRILCTLNDAWNNPAFDPEFAELQSEGTYVNNVILPAIRATLKCLPLGKSTFVSSSERQSSASADRKGNGRLGRRPDIMFVMKH</sequence>
<dbReference type="EMBL" id="CAJVPI010002865">
    <property type="protein sequence ID" value="CAG8650577.1"/>
    <property type="molecule type" value="Genomic_DNA"/>
</dbReference>
<reference evidence="2" key="1">
    <citation type="submission" date="2021-06" db="EMBL/GenBank/DDBJ databases">
        <authorList>
            <person name="Kallberg Y."/>
            <person name="Tangrot J."/>
            <person name="Rosling A."/>
        </authorList>
    </citation>
    <scope>NUCLEOTIDE SEQUENCE</scope>
    <source>
        <strain evidence="2">BR232B</strain>
    </source>
</reference>
<proteinExistence type="predicted"/>
<feature type="non-terminal residue" evidence="2">
    <location>
        <position position="1"/>
    </location>
</feature>
<evidence type="ECO:0000313" key="2">
    <source>
        <dbReference type="EMBL" id="CAG8650577.1"/>
    </source>
</evidence>
<accession>A0A9N9DW39</accession>